<dbReference type="AlphaFoldDB" id="A0A3B4ZCD2"/>
<dbReference type="Ensembl" id="ENSSPAT00000006613.1">
    <property type="protein sequence ID" value="ENSSPAP00000006478.1"/>
    <property type="gene ID" value="ENSSPAG00000004993.1"/>
</dbReference>
<accession>A0A3B4ZCD2</accession>
<evidence type="ECO:0000313" key="1">
    <source>
        <dbReference type="Ensembl" id="ENSSPAP00000006478.1"/>
    </source>
</evidence>
<protein>
    <submittedName>
        <fullName evidence="1">Uncharacterized protein</fullName>
    </submittedName>
</protein>
<organism evidence="1">
    <name type="scientific">Stegastes partitus</name>
    <name type="common">bicolor damselfish</name>
    <dbReference type="NCBI Taxonomy" id="144197"/>
    <lineage>
        <taxon>Eukaryota</taxon>
        <taxon>Metazoa</taxon>
        <taxon>Chordata</taxon>
        <taxon>Craniata</taxon>
        <taxon>Vertebrata</taxon>
        <taxon>Euteleostomi</taxon>
        <taxon>Actinopterygii</taxon>
        <taxon>Neopterygii</taxon>
        <taxon>Teleostei</taxon>
        <taxon>Neoteleostei</taxon>
        <taxon>Acanthomorphata</taxon>
        <taxon>Ovalentaria</taxon>
        <taxon>Pomacentridae</taxon>
        <taxon>Stegastes</taxon>
    </lineage>
</organism>
<name>A0A3B4ZCD2_9TELE</name>
<sequence>MQNIRTDRNSSCKSVWGLASCVMLRGEMAQRGHQLNSEKFSCSICLDLLKHPNKCCLRCCPDAVM</sequence>
<reference evidence="1" key="1">
    <citation type="submission" date="2023-09" db="UniProtKB">
        <authorList>
            <consortium name="Ensembl"/>
        </authorList>
    </citation>
    <scope>IDENTIFICATION</scope>
</reference>
<proteinExistence type="predicted"/>